<dbReference type="Gene3D" id="3.20.20.70">
    <property type="entry name" value="Aldolase class I"/>
    <property type="match status" value="1"/>
</dbReference>
<evidence type="ECO:0000313" key="8">
    <source>
        <dbReference type="EMBL" id="RFA11331.1"/>
    </source>
</evidence>
<dbReference type="CDD" id="cd02809">
    <property type="entry name" value="alpha_hydroxyacid_oxid_FMN"/>
    <property type="match status" value="1"/>
</dbReference>
<evidence type="ECO:0000256" key="5">
    <source>
        <dbReference type="ARBA" id="ARBA00024042"/>
    </source>
</evidence>
<evidence type="ECO:0000256" key="3">
    <source>
        <dbReference type="ARBA" id="ARBA00022643"/>
    </source>
</evidence>
<dbReference type="PROSITE" id="PS00557">
    <property type="entry name" value="FMN_HYDROXY_ACID_DH_1"/>
    <property type="match status" value="1"/>
</dbReference>
<dbReference type="GO" id="GO:0010181">
    <property type="term" value="F:FMN binding"/>
    <property type="evidence" value="ECO:0007669"/>
    <property type="project" value="InterPro"/>
</dbReference>
<dbReference type="InterPro" id="IPR000262">
    <property type="entry name" value="FMN-dep_DH"/>
</dbReference>
<dbReference type="PROSITE" id="PS51349">
    <property type="entry name" value="FMN_HYDROXY_ACID_DH_2"/>
    <property type="match status" value="1"/>
</dbReference>
<dbReference type="InterPro" id="IPR037396">
    <property type="entry name" value="FMN_HAD"/>
</dbReference>
<keyword evidence="4" id="KW-0560">Oxidoreductase</keyword>
<dbReference type="PANTHER" id="PTHR10578:SF107">
    <property type="entry name" value="2-HYDROXYACID OXIDASE 1"/>
    <property type="match status" value="1"/>
</dbReference>
<comment type="cofactor">
    <cofactor evidence="1">
        <name>FMN</name>
        <dbReference type="ChEBI" id="CHEBI:58210"/>
    </cofactor>
</comment>
<feature type="region of interest" description="Disordered" evidence="6">
    <location>
        <begin position="9"/>
        <end position="39"/>
    </location>
</feature>
<keyword evidence="3" id="KW-0288">FMN</keyword>
<dbReference type="InterPro" id="IPR008259">
    <property type="entry name" value="FMN_hydac_DH_AS"/>
</dbReference>
<evidence type="ECO:0000256" key="6">
    <source>
        <dbReference type="SAM" id="MobiDB-lite"/>
    </source>
</evidence>
<organism evidence="8 9">
    <name type="scientific">Subtercola boreus</name>
    <dbReference type="NCBI Taxonomy" id="120213"/>
    <lineage>
        <taxon>Bacteria</taxon>
        <taxon>Bacillati</taxon>
        <taxon>Actinomycetota</taxon>
        <taxon>Actinomycetes</taxon>
        <taxon>Micrococcales</taxon>
        <taxon>Microbacteriaceae</taxon>
        <taxon>Subtercola</taxon>
    </lineage>
</organism>
<comment type="similarity">
    <text evidence="5">Belongs to the FMN-dependent alpha-hydroxy acid dehydrogenase family.</text>
</comment>
<proteinExistence type="inferred from homology"/>
<name>A0A3E0VNP1_9MICO</name>
<evidence type="ECO:0000256" key="2">
    <source>
        <dbReference type="ARBA" id="ARBA00022630"/>
    </source>
</evidence>
<comment type="caution">
    <text evidence="8">The sequence shown here is derived from an EMBL/GenBank/DDBJ whole genome shotgun (WGS) entry which is preliminary data.</text>
</comment>
<protein>
    <recommendedName>
        <fullName evidence="7">FMN hydroxy acid dehydrogenase domain-containing protein</fullName>
    </recommendedName>
</protein>
<accession>A0A3E0VNP1</accession>
<feature type="region of interest" description="Disordered" evidence="6">
    <location>
        <begin position="447"/>
        <end position="467"/>
    </location>
</feature>
<evidence type="ECO:0000313" key="9">
    <source>
        <dbReference type="Proteomes" id="UP000256486"/>
    </source>
</evidence>
<dbReference type="GO" id="GO:0016614">
    <property type="term" value="F:oxidoreductase activity, acting on CH-OH group of donors"/>
    <property type="evidence" value="ECO:0007669"/>
    <property type="project" value="UniProtKB-ARBA"/>
</dbReference>
<reference evidence="8 9" key="1">
    <citation type="submission" date="2017-04" db="EMBL/GenBank/DDBJ databases">
        <title>Comparative genome analysis of Subtercola boreus.</title>
        <authorList>
            <person name="Cho Y.-J."/>
            <person name="Cho A."/>
            <person name="Kim O.-S."/>
            <person name="Lee J.-I."/>
        </authorList>
    </citation>
    <scope>NUCLEOTIDE SEQUENCE [LARGE SCALE GENOMIC DNA]</scope>
    <source>
        <strain evidence="8 9">K300</strain>
    </source>
</reference>
<evidence type="ECO:0000256" key="4">
    <source>
        <dbReference type="ARBA" id="ARBA00023002"/>
    </source>
</evidence>
<evidence type="ECO:0000259" key="7">
    <source>
        <dbReference type="PROSITE" id="PS51349"/>
    </source>
</evidence>
<gene>
    <name evidence="8" type="ORF">B7R54_15865</name>
</gene>
<dbReference type="Proteomes" id="UP000256486">
    <property type="component" value="Unassembled WGS sequence"/>
</dbReference>
<dbReference type="AlphaFoldDB" id="A0A3E0VNP1"/>
<dbReference type="EMBL" id="NBWZ01000001">
    <property type="protein sequence ID" value="RFA11331.1"/>
    <property type="molecule type" value="Genomic_DNA"/>
</dbReference>
<feature type="domain" description="FMN hydroxy acid dehydrogenase" evidence="7">
    <location>
        <begin position="65"/>
        <end position="451"/>
    </location>
</feature>
<dbReference type="InterPro" id="IPR012133">
    <property type="entry name" value="Alpha-hydoxy_acid_DH_FMN"/>
</dbReference>
<keyword evidence="2" id="KW-0285">Flavoprotein</keyword>
<evidence type="ECO:0000256" key="1">
    <source>
        <dbReference type="ARBA" id="ARBA00001917"/>
    </source>
</evidence>
<dbReference type="FunFam" id="3.20.20.70:FF:000029">
    <property type="entry name" value="L-lactate dehydrogenase"/>
    <property type="match status" value="1"/>
</dbReference>
<keyword evidence="9" id="KW-1185">Reference proteome</keyword>
<dbReference type="InterPro" id="IPR013785">
    <property type="entry name" value="Aldolase_TIM"/>
</dbReference>
<dbReference type="PANTHER" id="PTHR10578">
    <property type="entry name" value="S -2-HYDROXY-ACID OXIDASE-RELATED"/>
    <property type="match status" value="1"/>
</dbReference>
<sequence length="467" mass="50454">MGLRLALRVGARELPRRPPPPHPRRERVEALQPAPEARPRAALPDGVLIPVPPFINPLATRLAARRLDAVRNATDARRVARGQLPKAIFDYVDGGAEDEITLNWNRQAFSDISLAPHGATWVPDPDLRTTVLGFDLSMPVLTAPCGGMRLVHPDGDLGIARAAFEAGTVHVATSASGYSLEEIAKTPGEQWFQAYRFSNEQAMQTLVTRAQTAGFGALVATIDTAVAGNREKDFRNGFSYNMRINLQNIARMAPRMSTRPGWVYRFMRDGMPFELPNTADLTSDGKPMELTEMTRTGKDSHSPSWDDIRWMRSHWDGPLVVKGILTVADARRAVALGADGIIVSNHGGRQLDGAPATMTVLPQIADAVGHAVEILLDSGVRRGSDVIKARALGAKAVLVGRLPSYGLAVAGQSGVSHVLEILRAEMIRTMRLMGCTTMSALDPSWLSGASAPTPTPTAAELPDLLTR</sequence>
<feature type="compositionally biased region" description="Low complexity" evidence="6">
    <location>
        <begin position="30"/>
        <end position="39"/>
    </location>
</feature>
<dbReference type="SUPFAM" id="SSF51395">
    <property type="entry name" value="FMN-linked oxidoreductases"/>
    <property type="match status" value="1"/>
</dbReference>
<dbReference type="Pfam" id="PF01070">
    <property type="entry name" value="FMN_dh"/>
    <property type="match status" value="1"/>
</dbReference>